<gene>
    <name evidence="1" type="ORF">BSZ19_02340</name>
</gene>
<dbReference type="AlphaFoldDB" id="A0A1Y2JX96"/>
<sequence>MTRKPPHIVVEVRNPSSFSGRGSIIVLELADEDAARKVAQQIARETGRSVTVRGEDMAVIDVIPAVKSH</sequence>
<organism evidence="1 2">
    <name type="scientific">Bradyrhizobium japonicum</name>
    <dbReference type="NCBI Taxonomy" id="375"/>
    <lineage>
        <taxon>Bacteria</taxon>
        <taxon>Pseudomonadati</taxon>
        <taxon>Pseudomonadota</taxon>
        <taxon>Alphaproteobacteria</taxon>
        <taxon>Hyphomicrobiales</taxon>
        <taxon>Nitrobacteraceae</taxon>
        <taxon>Bradyrhizobium</taxon>
    </lineage>
</organism>
<dbReference type="EMBL" id="NAFL01000171">
    <property type="protein sequence ID" value="OSJ36818.1"/>
    <property type="molecule type" value="Genomic_DNA"/>
</dbReference>
<protein>
    <submittedName>
        <fullName evidence="1">Uncharacterized protein</fullName>
    </submittedName>
</protein>
<name>A0A1Y2JX96_BRAJP</name>
<evidence type="ECO:0000313" key="1">
    <source>
        <dbReference type="EMBL" id="OSJ36818.1"/>
    </source>
</evidence>
<accession>A0A1Y2JX96</accession>
<evidence type="ECO:0000313" key="2">
    <source>
        <dbReference type="Proteomes" id="UP000193335"/>
    </source>
</evidence>
<proteinExistence type="predicted"/>
<dbReference type="Proteomes" id="UP000193335">
    <property type="component" value="Unassembled WGS sequence"/>
</dbReference>
<comment type="caution">
    <text evidence="1">The sequence shown here is derived from an EMBL/GenBank/DDBJ whole genome shotgun (WGS) entry which is preliminary data.</text>
</comment>
<reference evidence="1 2" key="1">
    <citation type="submission" date="2017-03" db="EMBL/GenBank/DDBJ databases">
        <title>Whole genome sequences of fourteen strains of Bradyrhizobium canariense and one strain of Bradyrhizobium japonicum isolated from Lupinus (Papilionoideae: Genisteae) species in Algeria.</title>
        <authorList>
            <person name="Crovadore J."/>
            <person name="Chekireb D."/>
            <person name="Brachmann A."/>
            <person name="Chablais R."/>
            <person name="Cochard B."/>
            <person name="Lefort F."/>
        </authorList>
    </citation>
    <scope>NUCLEOTIDE SEQUENCE [LARGE SCALE GENOMIC DNA]</scope>
    <source>
        <strain evidence="1 2">UBMA197</strain>
    </source>
</reference>